<dbReference type="Proteomes" id="UP000238823">
    <property type="component" value="Unassembled WGS sequence"/>
</dbReference>
<name>A0A2S9YYR6_9BACT</name>
<evidence type="ECO:0000313" key="2">
    <source>
        <dbReference type="Proteomes" id="UP000238823"/>
    </source>
</evidence>
<organism evidence="1 2">
    <name type="scientific">Enhygromyxa salina</name>
    <dbReference type="NCBI Taxonomy" id="215803"/>
    <lineage>
        <taxon>Bacteria</taxon>
        <taxon>Pseudomonadati</taxon>
        <taxon>Myxococcota</taxon>
        <taxon>Polyangia</taxon>
        <taxon>Nannocystales</taxon>
        <taxon>Nannocystaceae</taxon>
        <taxon>Enhygromyxa</taxon>
    </lineage>
</organism>
<gene>
    <name evidence="1" type="ORF">ENSA7_00200</name>
</gene>
<comment type="caution">
    <text evidence="1">The sequence shown here is derived from an EMBL/GenBank/DDBJ whole genome shotgun (WGS) entry which is preliminary data.</text>
</comment>
<protein>
    <submittedName>
        <fullName evidence="1">Uncharacterized protein</fullName>
    </submittedName>
</protein>
<reference evidence="1 2" key="1">
    <citation type="submission" date="2018-03" db="EMBL/GenBank/DDBJ databases">
        <title>Draft Genome Sequences of the Obligatory Marine Myxobacteria Enhygromyxa salina SWB007.</title>
        <authorList>
            <person name="Poehlein A."/>
            <person name="Moghaddam J.A."/>
            <person name="Harms H."/>
            <person name="Alanjari M."/>
            <person name="Koenig G.M."/>
            <person name="Daniel R."/>
            <person name="Schaeberle T.F."/>
        </authorList>
    </citation>
    <scope>NUCLEOTIDE SEQUENCE [LARGE SCALE GENOMIC DNA]</scope>
    <source>
        <strain evidence="1 2">SWB007</strain>
    </source>
</reference>
<proteinExistence type="predicted"/>
<dbReference type="AlphaFoldDB" id="A0A2S9YYR6"/>
<evidence type="ECO:0000313" key="1">
    <source>
        <dbReference type="EMBL" id="PRQ10212.1"/>
    </source>
</evidence>
<accession>A0A2S9YYR6</accession>
<sequence length="96" mass="10650">MKSTISTKGRPCVTRRIALLFTGFTATATYTEPAHSAPACLAGEHLDLIDPVIEVIEGPGDATEELERWSNLSFSYFEGPRELHLNNEGFELQRVK</sequence>
<dbReference type="EMBL" id="PVNL01000001">
    <property type="protein sequence ID" value="PRQ10212.1"/>
    <property type="molecule type" value="Genomic_DNA"/>
</dbReference>